<evidence type="ECO:0000313" key="2">
    <source>
        <dbReference type="Proteomes" id="UP001139006"/>
    </source>
</evidence>
<accession>A0A9X2JK92</accession>
<dbReference type="InterPro" id="IPR007344">
    <property type="entry name" value="GrpB/CoaE"/>
</dbReference>
<dbReference type="EMBL" id="JAIULA010000002">
    <property type="protein sequence ID" value="MCP0886063.1"/>
    <property type="molecule type" value="Genomic_DNA"/>
</dbReference>
<organism evidence="1 2">
    <name type="scientific">Ligilactobacillus ubinensis</name>
    <dbReference type="NCBI Taxonomy" id="2876789"/>
    <lineage>
        <taxon>Bacteria</taxon>
        <taxon>Bacillati</taxon>
        <taxon>Bacillota</taxon>
        <taxon>Bacilli</taxon>
        <taxon>Lactobacillales</taxon>
        <taxon>Lactobacillaceae</taxon>
        <taxon>Ligilactobacillus</taxon>
    </lineage>
</organism>
<dbReference type="AlphaFoldDB" id="A0A9X2JK92"/>
<dbReference type="PANTHER" id="PTHR34822:SF1">
    <property type="entry name" value="GRPB FAMILY PROTEIN"/>
    <property type="match status" value="1"/>
</dbReference>
<dbReference type="Gene3D" id="3.30.460.10">
    <property type="entry name" value="Beta Polymerase, domain 2"/>
    <property type="match status" value="1"/>
</dbReference>
<protein>
    <submittedName>
        <fullName evidence="1">GrpB family protein</fullName>
    </submittedName>
</protein>
<dbReference type="RefSeq" id="WP_253358997.1">
    <property type="nucleotide sequence ID" value="NZ_JAIULA010000002.1"/>
</dbReference>
<dbReference type="Pfam" id="PF04229">
    <property type="entry name" value="GrpB"/>
    <property type="match status" value="1"/>
</dbReference>
<proteinExistence type="predicted"/>
<gene>
    <name evidence="1" type="ORF">LB941_01775</name>
</gene>
<sequence length="187" mass="22329">MSKPLSGMTLLELWELFPIQLTEHKVYWKEWYREEQAFLSSFLPEDVRIYHIGSTAINGIWAKPIVDILVETPLTEHEVIKELLLKNGYLCMTQNEKRMDFNKDYTPDGFAESVFHLHLRDFGDHDELYFRDYLNEHPETADEYEKLKLSLWKPYEHDRDGYTEQKTGFVKKVTQLAIAQYGRDKYQ</sequence>
<comment type="caution">
    <text evidence="1">The sequence shown here is derived from an EMBL/GenBank/DDBJ whole genome shotgun (WGS) entry which is preliminary data.</text>
</comment>
<evidence type="ECO:0000313" key="1">
    <source>
        <dbReference type="EMBL" id="MCP0886063.1"/>
    </source>
</evidence>
<reference evidence="1 2" key="1">
    <citation type="journal article" date="2023" name="Int. J. Syst. Evol. Microbiol.">
        <title>Ligilactobacillus ubinensis sp. nov., a novel species isolated from the wild ferment of a durian fruit (Durio zibethinus).</title>
        <authorList>
            <person name="Heng Y.C."/>
            <person name="Menon N."/>
            <person name="Chen B."/>
            <person name="Loo B.Z.L."/>
            <person name="Wong G.W.J."/>
            <person name="Lim A.C.H."/>
            <person name="Silvaraju S."/>
            <person name="Kittelmann S."/>
        </authorList>
    </citation>
    <scope>NUCLEOTIDE SEQUENCE [LARGE SCALE GENOMIC DNA]</scope>
    <source>
        <strain evidence="1 2">WILCCON 0076</strain>
    </source>
</reference>
<dbReference type="Proteomes" id="UP001139006">
    <property type="component" value="Unassembled WGS sequence"/>
</dbReference>
<name>A0A9X2JK92_9LACO</name>
<keyword evidence="2" id="KW-1185">Reference proteome</keyword>
<dbReference type="PANTHER" id="PTHR34822">
    <property type="entry name" value="GRPB DOMAIN PROTEIN (AFU_ORTHOLOGUE AFUA_1G01530)"/>
    <property type="match status" value="1"/>
</dbReference>
<dbReference type="SUPFAM" id="SSF81301">
    <property type="entry name" value="Nucleotidyltransferase"/>
    <property type="match status" value="1"/>
</dbReference>
<dbReference type="InterPro" id="IPR043519">
    <property type="entry name" value="NT_sf"/>
</dbReference>